<evidence type="ECO:0000256" key="1">
    <source>
        <dbReference type="ARBA" id="ARBA00006082"/>
    </source>
</evidence>
<dbReference type="Gene3D" id="3.30.565.10">
    <property type="entry name" value="Histidine kinase-like ATPase, C-terminal domain"/>
    <property type="match status" value="1"/>
</dbReference>
<protein>
    <submittedName>
        <fullName evidence="2">Histidine kinase-like ATPase</fullName>
    </submittedName>
</protein>
<dbReference type="GO" id="GO:0006298">
    <property type="term" value="P:mismatch repair"/>
    <property type="evidence" value="ECO:0007669"/>
    <property type="project" value="InterPro"/>
</dbReference>
<gene>
    <name evidence="2" type="ORF">C2G38_2175368</name>
</gene>
<keyword evidence="3" id="KW-1185">Reference proteome</keyword>
<dbReference type="InterPro" id="IPR036890">
    <property type="entry name" value="HATPase_C_sf"/>
</dbReference>
<dbReference type="PANTHER" id="PTHR10073:SF47">
    <property type="entry name" value="DNA MISMATCH REPAIR PROTEIN MLH3"/>
    <property type="match status" value="1"/>
</dbReference>
<dbReference type="PANTHER" id="PTHR10073">
    <property type="entry name" value="DNA MISMATCH REPAIR PROTEIN MLH, PMS, MUTL"/>
    <property type="match status" value="1"/>
</dbReference>
<dbReference type="OrthoDB" id="429932at2759"/>
<dbReference type="SUPFAM" id="SSF55874">
    <property type="entry name" value="ATPase domain of HSP90 chaperone/DNA topoisomerase II/histidine kinase"/>
    <property type="match status" value="1"/>
</dbReference>
<dbReference type="Pfam" id="PF13589">
    <property type="entry name" value="HATPase_c_3"/>
    <property type="match status" value="1"/>
</dbReference>
<dbReference type="GO" id="GO:0140664">
    <property type="term" value="F:ATP-dependent DNA damage sensor activity"/>
    <property type="evidence" value="ECO:0007669"/>
    <property type="project" value="InterPro"/>
</dbReference>
<organism evidence="2 3">
    <name type="scientific">Gigaspora rosea</name>
    <dbReference type="NCBI Taxonomy" id="44941"/>
    <lineage>
        <taxon>Eukaryota</taxon>
        <taxon>Fungi</taxon>
        <taxon>Fungi incertae sedis</taxon>
        <taxon>Mucoromycota</taxon>
        <taxon>Glomeromycotina</taxon>
        <taxon>Glomeromycetes</taxon>
        <taxon>Diversisporales</taxon>
        <taxon>Gigasporaceae</taxon>
        <taxon>Gigaspora</taxon>
    </lineage>
</organism>
<dbReference type="EMBL" id="QKWP01000336">
    <property type="protein sequence ID" value="RIB21889.1"/>
    <property type="molecule type" value="Genomic_DNA"/>
</dbReference>
<evidence type="ECO:0000313" key="2">
    <source>
        <dbReference type="EMBL" id="RIB21889.1"/>
    </source>
</evidence>
<dbReference type="PROSITE" id="PS00058">
    <property type="entry name" value="DNA_MISMATCH_REPAIR_1"/>
    <property type="match status" value="1"/>
</dbReference>
<accession>A0A397VLJ0</accession>
<dbReference type="GO" id="GO:0032300">
    <property type="term" value="C:mismatch repair complex"/>
    <property type="evidence" value="ECO:0007669"/>
    <property type="project" value="InterPro"/>
</dbReference>
<name>A0A397VLJ0_9GLOM</name>
<evidence type="ECO:0000313" key="3">
    <source>
        <dbReference type="Proteomes" id="UP000266673"/>
    </source>
</evidence>
<dbReference type="InterPro" id="IPR014762">
    <property type="entry name" value="DNA_mismatch_repair_CS"/>
</dbReference>
<dbReference type="GO" id="GO:0016887">
    <property type="term" value="F:ATP hydrolysis activity"/>
    <property type="evidence" value="ECO:0007669"/>
    <property type="project" value="InterPro"/>
</dbReference>
<dbReference type="AlphaFoldDB" id="A0A397VLJ0"/>
<proteinExistence type="inferred from homology"/>
<reference evidence="2 3" key="1">
    <citation type="submission" date="2018-06" db="EMBL/GenBank/DDBJ databases">
        <title>Comparative genomics reveals the genomic features of Rhizophagus irregularis, R. cerebriforme, R. diaphanum and Gigaspora rosea, and their symbiotic lifestyle signature.</title>
        <authorList>
            <person name="Morin E."/>
            <person name="San Clemente H."/>
            <person name="Chen E.C.H."/>
            <person name="De La Providencia I."/>
            <person name="Hainaut M."/>
            <person name="Kuo A."/>
            <person name="Kohler A."/>
            <person name="Murat C."/>
            <person name="Tang N."/>
            <person name="Roy S."/>
            <person name="Loubradou J."/>
            <person name="Henrissat B."/>
            <person name="Grigoriev I.V."/>
            <person name="Corradi N."/>
            <person name="Roux C."/>
            <person name="Martin F.M."/>
        </authorList>
    </citation>
    <scope>NUCLEOTIDE SEQUENCE [LARGE SCALE GENOMIC DNA]</scope>
    <source>
        <strain evidence="2 3">DAOM 194757</strain>
    </source>
</reference>
<dbReference type="GO" id="GO:0016301">
    <property type="term" value="F:kinase activity"/>
    <property type="evidence" value="ECO:0007669"/>
    <property type="project" value="UniProtKB-KW"/>
</dbReference>
<comment type="caution">
    <text evidence="2">The sequence shown here is derived from an EMBL/GenBank/DDBJ whole genome shotgun (WGS) entry which is preliminary data.</text>
</comment>
<keyword evidence="2" id="KW-0418">Kinase</keyword>
<dbReference type="Proteomes" id="UP000266673">
    <property type="component" value="Unassembled WGS sequence"/>
</dbReference>
<dbReference type="STRING" id="44941.A0A397VLJ0"/>
<keyword evidence="2" id="KW-0808">Transferase</keyword>
<sequence length="143" mass="15826">MAIRFLDNKTVQKLRASIVQCVVELVQNSLDAMTTTIEIHVDMTKYFIQVIDDGNGIQPTDLDKLAQRHVTSKCHSLEDLAHIKTYGFRGEALASLAEVSIMEIISKHSDYYDTCCVIIKGGLRLGPTRNSECAKPGTIAIIC</sequence>
<dbReference type="InterPro" id="IPR038973">
    <property type="entry name" value="MutL/Mlh/Pms-like"/>
</dbReference>
<comment type="similarity">
    <text evidence="1">Belongs to the DNA mismatch repair MutL/HexB family.</text>
</comment>